<dbReference type="AlphaFoldDB" id="A0A8H6AL54"/>
<reference evidence="1 2" key="1">
    <citation type="journal article" date="2020" name="Phytopathology">
        <title>A high-quality genome resource of Botrytis fragariae, a new and rapidly spreading fungal pathogen causing strawberry gray mold in the U.S.A.</title>
        <authorList>
            <person name="Wu Y."/>
            <person name="Saski C.A."/>
            <person name="Schnabel G."/>
            <person name="Xiao S."/>
            <person name="Hu M."/>
        </authorList>
    </citation>
    <scope>NUCLEOTIDE SEQUENCE [LARGE SCALE GENOMIC DNA]</scope>
    <source>
        <strain evidence="1 2">BVB16</strain>
    </source>
</reference>
<dbReference type="Proteomes" id="UP000531561">
    <property type="component" value="Unassembled WGS sequence"/>
</dbReference>
<protein>
    <submittedName>
        <fullName evidence="1">Uncharacterized protein</fullName>
    </submittedName>
</protein>
<dbReference type="EMBL" id="JABFCT010000017">
    <property type="protein sequence ID" value="KAF5869270.1"/>
    <property type="molecule type" value="Genomic_DNA"/>
</dbReference>
<dbReference type="GeneID" id="59265099"/>
<accession>A0A8H6AL54</accession>
<sequence>MFDTSLLSTMRAHSFRIAVRIPGNHGPAWESHAIVASSPRC</sequence>
<name>A0A8H6AL54_9HELO</name>
<dbReference type="RefSeq" id="XP_037188219.1">
    <property type="nucleotide sequence ID" value="XM_037341407.1"/>
</dbReference>
<gene>
    <name evidence="1" type="ORF">Bfra_011078</name>
</gene>
<evidence type="ECO:0000313" key="1">
    <source>
        <dbReference type="EMBL" id="KAF5869270.1"/>
    </source>
</evidence>
<organism evidence="1 2">
    <name type="scientific">Botrytis fragariae</name>
    <dbReference type="NCBI Taxonomy" id="1964551"/>
    <lineage>
        <taxon>Eukaryota</taxon>
        <taxon>Fungi</taxon>
        <taxon>Dikarya</taxon>
        <taxon>Ascomycota</taxon>
        <taxon>Pezizomycotina</taxon>
        <taxon>Leotiomycetes</taxon>
        <taxon>Helotiales</taxon>
        <taxon>Sclerotiniaceae</taxon>
        <taxon>Botrytis</taxon>
    </lineage>
</organism>
<proteinExistence type="predicted"/>
<comment type="caution">
    <text evidence="1">The sequence shown here is derived from an EMBL/GenBank/DDBJ whole genome shotgun (WGS) entry which is preliminary data.</text>
</comment>
<keyword evidence="2" id="KW-1185">Reference proteome</keyword>
<evidence type="ECO:0000313" key="2">
    <source>
        <dbReference type="Proteomes" id="UP000531561"/>
    </source>
</evidence>